<dbReference type="InterPro" id="IPR050515">
    <property type="entry name" value="Beta-lactam/transpept"/>
</dbReference>
<sequence length="536" mass="54782">MRSAGKWLLGLVVVAMVALAGLGVYNIMGGLGGSSASGSERRTGPLTRDEVADAAQAFLTAWSKGELPKAAALTDADAAALTGLRGYGAEALIKKPVFTPKPPQGAEVAFGVKAKVVYRRISKPLSYESKLTVVRGSVTGRPLVKWQPSVLHPELGAGESLVTGEAQAPQVDAVDRNGQSLDPAKYPSLRPVLAGLRETYAGKFSGEPGVELGIRGGESGKTLLTVAKGRPARLETTLDAGVQAAAEKAVGRYDDASVAAVDPATGRVLAVANSGDVDFNAAFMGGRAPGSTFKIVTAAALFTASPSTTPRSTTKCFDSLSIKNGKSFRNDEGLVGIDGDSTLMENFARSCNTGFLHYANLSAPLGDSALSETASRYFGLGRNDWTTGIKSADGSVPTGSGDAKWAALIGQGAVTMNPLNMASVSATVSRGAFHQPVLLPEVGKPLAQASPLPGTVGGYLRDMMRQAVRTGTAAGLGLPPGSGAKTGTAEVDGAKADSWFTAFSGDGRIAAAAWVQGGGHGRDAAGPIVVKVLNAR</sequence>
<comment type="caution">
    <text evidence="2">The sequence shown here is derived from an EMBL/GenBank/DDBJ whole genome shotgun (WGS) entry which is preliminary data.</text>
</comment>
<dbReference type="Pfam" id="PF00905">
    <property type="entry name" value="Transpeptidase"/>
    <property type="match status" value="1"/>
</dbReference>
<dbReference type="Gene3D" id="3.40.710.10">
    <property type="entry name" value="DD-peptidase/beta-lactamase superfamily"/>
    <property type="match status" value="1"/>
</dbReference>
<accession>A0ABW2GFA2</accession>
<dbReference type="SUPFAM" id="SSF56601">
    <property type="entry name" value="beta-lactamase/transpeptidase-like"/>
    <property type="match status" value="1"/>
</dbReference>
<evidence type="ECO:0000313" key="2">
    <source>
        <dbReference type="EMBL" id="MFC7218416.1"/>
    </source>
</evidence>
<evidence type="ECO:0000313" key="3">
    <source>
        <dbReference type="Proteomes" id="UP001596413"/>
    </source>
</evidence>
<evidence type="ECO:0000259" key="1">
    <source>
        <dbReference type="Pfam" id="PF00905"/>
    </source>
</evidence>
<reference evidence="3" key="1">
    <citation type="journal article" date="2019" name="Int. J. Syst. Evol. Microbiol.">
        <title>The Global Catalogue of Microorganisms (GCM) 10K type strain sequencing project: providing services to taxonomists for standard genome sequencing and annotation.</title>
        <authorList>
            <consortium name="The Broad Institute Genomics Platform"/>
            <consortium name="The Broad Institute Genome Sequencing Center for Infectious Disease"/>
            <person name="Wu L."/>
            <person name="Ma J."/>
        </authorList>
    </citation>
    <scope>NUCLEOTIDE SEQUENCE [LARGE SCALE GENOMIC DNA]</scope>
    <source>
        <strain evidence="3">CGMCC 1.13681</strain>
    </source>
</reference>
<name>A0ABW2GFA2_9ACTN</name>
<dbReference type="Proteomes" id="UP001596413">
    <property type="component" value="Unassembled WGS sequence"/>
</dbReference>
<dbReference type="InterPro" id="IPR001460">
    <property type="entry name" value="PCN-bd_Tpept"/>
</dbReference>
<dbReference type="EMBL" id="JBHSZO010000011">
    <property type="protein sequence ID" value="MFC7218416.1"/>
    <property type="molecule type" value="Genomic_DNA"/>
</dbReference>
<dbReference type="RefSeq" id="WP_386413766.1">
    <property type="nucleotide sequence ID" value="NZ_JBHSZO010000011.1"/>
</dbReference>
<gene>
    <name evidence="2" type="ORF">ACFQLX_09575</name>
</gene>
<protein>
    <submittedName>
        <fullName evidence="2">Penicillin-binding transpeptidase domain-containing protein</fullName>
    </submittedName>
</protein>
<dbReference type="InterPro" id="IPR012338">
    <property type="entry name" value="Beta-lactam/transpept-like"/>
</dbReference>
<keyword evidence="3" id="KW-1185">Reference proteome</keyword>
<feature type="domain" description="Penicillin-binding protein transpeptidase" evidence="1">
    <location>
        <begin position="257"/>
        <end position="532"/>
    </location>
</feature>
<organism evidence="2 3">
    <name type="scientific">Streptomyces polyrhachis</name>
    <dbReference type="NCBI Taxonomy" id="1282885"/>
    <lineage>
        <taxon>Bacteria</taxon>
        <taxon>Bacillati</taxon>
        <taxon>Actinomycetota</taxon>
        <taxon>Actinomycetes</taxon>
        <taxon>Kitasatosporales</taxon>
        <taxon>Streptomycetaceae</taxon>
        <taxon>Streptomyces</taxon>
    </lineage>
</organism>
<dbReference type="PANTHER" id="PTHR30627:SF24">
    <property type="entry name" value="PENICILLIN-BINDING PROTEIN 4B"/>
    <property type="match status" value="1"/>
</dbReference>
<proteinExistence type="predicted"/>
<dbReference type="PANTHER" id="PTHR30627">
    <property type="entry name" value="PEPTIDOGLYCAN D,D-TRANSPEPTIDASE"/>
    <property type="match status" value="1"/>
</dbReference>